<evidence type="ECO:0000256" key="1">
    <source>
        <dbReference type="ARBA" id="ARBA00001180"/>
    </source>
</evidence>
<dbReference type="GO" id="GO:0009062">
    <property type="term" value="P:fatty acid catabolic process"/>
    <property type="evidence" value="ECO:0007669"/>
    <property type="project" value="TreeGrafter"/>
</dbReference>
<feature type="compositionally biased region" description="Basic residues" evidence="6">
    <location>
        <begin position="195"/>
        <end position="206"/>
    </location>
</feature>
<feature type="compositionally biased region" description="Polar residues" evidence="6">
    <location>
        <begin position="936"/>
        <end position="959"/>
    </location>
</feature>
<dbReference type="EC" id="3.1.3.4" evidence="4"/>
<evidence type="ECO:0000259" key="7">
    <source>
        <dbReference type="SMART" id="SM00775"/>
    </source>
</evidence>
<protein>
    <recommendedName>
        <fullName evidence="4">phosphatidate phosphatase</fullName>
        <ecNumber evidence="4">3.1.3.4</ecNumber>
    </recommendedName>
</protein>
<dbReference type="OrthoDB" id="4567at2759"/>
<name>A0A7R8X1A3_9CRUS</name>
<evidence type="ECO:0000256" key="5">
    <source>
        <dbReference type="ARBA" id="ARBA00022801"/>
    </source>
</evidence>
<feature type="compositionally biased region" description="Polar residues" evidence="6">
    <location>
        <begin position="618"/>
        <end position="634"/>
    </location>
</feature>
<organism evidence="8">
    <name type="scientific">Darwinula stevensoni</name>
    <dbReference type="NCBI Taxonomy" id="69355"/>
    <lineage>
        <taxon>Eukaryota</taxon>
        <taxon>Metazoa</taxon>
        <taxon>Ecdysozoa</taxon>
        <taxon>Arthropoda</taxon>
        <taxon>Crustacea</taxon>
        <taxon>Oligostraca</taxon>
        <taxon>Ostracoda</taxon>
        <taxon>Podocopa</taxon>
        <taxon>Podocopida</taxon>
        <taxon>Darwinulocopina</taxon>
        <taxon>Darwinuloidea</taxon>
        <taxon>Darwinulidae</taxon>
        <taxon>Darwinula</taxon>
    </lineage>
</organism>
<gene>
    <name evidence="8" type="ORF">DSTB1V02_LOCUS1862</name>
</gene>
<feature type="region of interest" description="Disordered" evidence="6">
    <location>
        <begin position="288"/>
        <end position="380"/>
    </location>
</feature>
<evidence type="ECO:0000256" key="4">
    <source>
        <dbReference type="ARBA" id="ARBA00012638"/>
    </source>
</evidence>
<dbReference type="AlphaFoldDB" id="A0A7R8X1A3"/>
<evidence type="ECO:0000256" key="6">
    <source>
        <dbReference type="SAM" id="MobiDB-lite"/>
    </source>
</evidence>
<feature type="region of interest" description="Disordered" evidence="6">
    <location>
        <begin position="441"/>
        <end position="467"/>
    </location>
</feature>
<dbReference type="Pfam" id="PF16876">
    <property type="entry name" value="Lipin_mid"/>
    <property type="match status" value="1"/>
</dbReference>
<feature type="region of interest" description="Disordered" evidence="6">
    <location>
        <begin position="929"/>
        <end position="959"/>
    </location>
</feature>
<feature type="compositionally biased region" description="Polar residues" evidence="6">
    <location>
        <begin position="350"/>
        <end position="367"/>
    </location>
</feature>
<dbReference type="GO" id="GO:0045944">
    <property type="term" value="P:positive regulation of transcription by RNA polymerase II"/>
    <property type="evidence" value="ECO:0007669"/>
    <property type="project" value="TreeGrafter"/>
</dbReference>
<dbReference type="Pfam" id="PF08235">
    <property type="entry name" value="LNS2"/>
    <property type="match status" value="1"/>
</dbReference>
<dbReference type="SUPFAM" id="SSF56784">
    <property type="entry name" value="HAD-like"/>
    <property type="match status" value="1"/>
</dbReference>
<dbReference type="InterPro" id="IPR031315">
    <property type="entry name" value="LNS2/PITP"/>
</dbReference>
<comment type="catalytic activity">
    <reaction evidence="1">
        <text>a 1,2-diacyl-sn-glycero-3-phosphate + H2O = a 1,2-diacyl-sn-glycerol + phosphate</text>
        <dbReference type="Rhea" id="RHEA:27429"/>
        <dbReference type="ChEBI" id="CHEBI:15377"/>
        <dbReference type="ChEBI" id="CHEBI:17815"/>
        <dbReference type="ChEBI" id="CHEBI:43474"/>
        <dbReference type="ChEBI" id="CHEBI:58608"/>
        <dbReference type="EC" id="3.1.3.4"/>
    </reaction>
    <physiologicalReaction direction="left-to-right" evidence="1">
        <dbReference type="Rhea" id="RHEA:27430"/>
    </physiologicalReaction>
</comment>
<evidence type="ECO:0000256" key="2">
    <source>
        <dbReference type="ARBA" id="ARBA00001946"/>
    </source>
</evidence>
<dbReference type="SMART" id="SM00775">
    <property type="entry name" value="LNS2"/>
    <property type="match status" value="1"/>
</dbReference>
<dbReference type="PANTHER" id="PTHR12181:SF12">
    <property type="entry name" value="PHOSPHATIDATE PHOSPHATASE"/>
    <property type="match status" value="1"/>
</dbReference>
<sequence>MNYIGKFLSNFREFYNDLNAATLTGAIDVIVVKQPDGTFKCSPFHVRFGKLGVLRSREKLVDIEINGEPIDIHMKLGETGEAFFVEAAEDGEEIFPPFLATSPLPGKEDEIPYSSEVSFLSCLTAFGEKRGIIQLRISFQDYPDANPTNEMLPLNQIVEEISTLSELSKQTEDVSKSLPKEGINRLSEPLESNAKKRRRRRAQMRKRASENRNKSDDSDSGDSIGAEGNHPAMEQQQSDLGQTPEVAIFPMDDIVEEEKLLMDVSMRAACRLNPPIVGLDFHPFSDTDLSPIGSPHESRQGTPVKSDTEYELNEREMEREDQEWQWSWGELPTPSGERHSAPPSDIVIPLNSSAEGRNNPQEGSSSVGKLPNPDKESADQQSMLGGMFSFMRRTKKIRHQPEAGGIYLDDLDMNQIDPEVAALYFPKYQSLHRNMLTVEGKNEKDEDTESGNGQSLPHSPPLTDGVLCSHSQLDSDYEEPRPTIAEQLGFQDLAMSLCGGLDSKDGPLDHLFQMSEVTYDSFLCNPRLLESPDLVVRMNGKYYPWHHAAPMILCPVLFNCNFPVLALLWTPKDCFSRYMQMAVEKLLQEEKAKAKAQEIKKNESRSYSWFSWRRGTGTQLSSSQKENAVVSESSAGKKPSEPQELQLKEMAKEFTAININDSSSNGGNSSVELEALSEPDSLLRQASLNLQEGANEAAFSVTTAYQGTTRCQCTIFLWNYDDQIIISDIDGTITKSDVLGHILPIIGNNWAQSDVTHLFSNVHKNGYRFLYLSARAIGQAHLTREYLRSVRQGNLSLPDGPVLLNPASLLQAFHREVIIKKPEEFKISCLKDIQALFPGNRNPFYAGYGNRVNDVWAYRAVGIPIFRIFTINHKGEVKHEFSQVYQTSYSRLAYLVDHVFPPLDGFPLTSSTSEGFSSFLYWREPPADLSEDPSVVKSNGSHSSALLHSPSTQSLVAKS</sequence>
<evidence type="ECO:0000313" key="9">
    <source>
        <dbReference type="Proteomes" id="UP000677054"/>
    </source>
</evidence>
<dbReference type="InterPro" id="IPR036412">
    <property type="entry name" value="HAD-like_sf"/>
</dbReference>
<keyword evidence="9" id="KW-1185">Reference proteome</keyword>
<feature type="compositionally biased region" description="Basic and acidic residues" evidence="6">
    <location>
        <begin position="169"/>
        <end position="183"/>
    </location>
</feature>
<proteinExistence type="inferred from homology"/>
<dbReference type="InterPro" id="IPR026058">
    <property type="entry name" value="LIPIN"/>
</dbReference>
<comment type="cofactor">
    <cofactor evidence="2">
        <name>Mg(2+)</name>
        <dbReference type="ChEBI" id="CHEBI:18420"/>
    </cofactor>
</comment>
<feature type="region of interest" description="Disordered" evidence="6">
    <location>
        <begin position="168"/>
        <end position="242"/>
    </location>
</feature>
<keyword evidence="5" id="KW-0378">Hydrolase</keyword>
<feature type="domain" description="LNS2/PITP" evidence="7">
    <location>
        <begin position="724"/>
        <end position="880"/>
    </location>
</feature>
<dbReference type="GO" id="GO:0003713">
    <property type="term" value="F:transcription coactivator activity"/>
    <property type="evidence" value="ECO:0007669"/>
    <property type="project" value="TreeGrafter"/>
</dbReference>
<dbReference type="GO" id="GO:0032869">
    <property type="term" value="P:cellular response to insulin stimulus"/>
    <property type="evidence" value="ECO:0007669"/>
    <property type="project" value="TreeGrafter"/>
</dbReference>
<accession>A0A7R8X1A3</accession>
<dbReference type="InterPro" id="IPR031703">
    <property type="entry name" value="Lipin_mid"/>
</dbReference>
<dbReference type="InterPro" id="IPR013209">
    <property type="entry name" value="LNS2"/>
</dbReference>
<dbReference type="InterPro" id="IPR007651">
    <property type="entry name" value="Lipin_N"/>
</dbReference>
<evidence type="ECO:0000256" key="3">
    <source>
        <dbReference type="ARBA" id="ARBA00005476"/>
    </source>
</evidence>
<dbReference type="Proteomes" id="UP000677054">
    <property type="component" value="Unassembled WGS sequence"/>
</dbReference>
<dbReference type="EMBL" id="CAJPEV010000190">
    <property type="protein sequence ID" value="CAG0882059.1"/>
    <property type="molecule type" value="Genomic_DNA"/>
</dbReference>
<feature type="region of interest" description="Disordered" evidence="6">
    <location>
        <begin position="618"/>
        <end position="643"/>
    </location>
</feature>
<reference evidence="8" key="1">
    <citation type="submission" date="2020-11" db="EMBL/GenBank/DDBJ databases">
        <authorList>
            <person name="Tran Van P."/>
        </authorList>
    </citation>
    <scope>NUCLEOTIDE SEQUENCE</scope>
</reference>
<feature type="compositionally biased region" description="Basic and acidic residues" evidence="6">
    <location>
        <begin position="306"/>
        <end position="318"/>
    </location>
</feature>
<feature type="compositionally biased region" description="Basic and acidic residues" evidence="6">
    <location>
        <begin position="207"/>
        <end position="217"/>
    </location>
</feature>
<dbReference type="GO" id="GO:0019432">
    <property type="term" value="P:triglyceride biosynthetic process"/>
    <property type="evidence" value="ECO:0007669"/>
    <property type="project" value="TreeGrafter"/>
</dbReference>
<dbReference type="Pfam" id="PF04571">
    <property type="entry name" value="Lipin_N"/>
    <property type="match status" value="1"/>
</dbReference>
<comment type="similarity">
    <text evidence="3">Belongs to the lipin family.</text>
</comment>
<evidence type="ECO:0000313" key="8">
    <source>
        <dbReference type="EMBL" id="CAD7241884.1"/>
    </source>
</evidence>
<dbReference type="PANTHER" id="PTHR12181">
    <property type="entry name" value="LIPIN"/>
    <property type="match status" value="1"/>
</dbReference>
<dbReference type="EMBL" id="LR899707">
    <property type="protein sequence ID" value="CAD7241884.1"/>
    <property type="molecule type" value="Genomic_DNA"/>
</dbReference>
<dbReference type="GO" id="GO:0005634">
    <property type="term" value="C:nucleus"/>
    <property type="evidence" value="ECO:0007669"/>
    <property type="project" value="TreeGrafter"/>
</dbReference>
<dbReference type="GO" id="GO:0008195">
    <property type="term" value="F:phosphatidate phosphatase activity"/>
    <property type="evidence" value="ECO:0007669"/>
    <property type="project" value="UniProtKB-EC"/>
</dbReference>